<name>A0A0A9GTU1_ARUDO</name>
<proteinExistence type="predicted"/>
<accession>A0A0A9GTU1</accession>
<organism evidence="1">
    <name type="scientific">Arundo donax</name>
    <name type="common">Giant reed</name>
    <name type="synonym">Donax arundinaceus</name>
    <dbReference type="NCBI Taxonomy" id="35708"/>
    <lineage>
        <taxon>Eukaryota</taxon>
        <taxon>Viridiplantae</taxon>
        <taxon>Streptophyta</taxon>
        <taxon>Embryophyta</taxon>
        <taxon>Tracheophyta</taxon>
        <taxon>Spermatophyta</taxon>
        <taxon>Magnoliopsida</taxon>
        <taxon>Liliopsida</taxon>
        <taxon>Poales</taxon>
        <taxon>Poaceae</taxon>
        <taxon>PACMAD clade</taxon>
        <taxon>Arundinoideae</taxon>
        <taxon>Arundineae</taxon>
        <taxon>Arundo</taxon>
    </lineage>
</organism>
<reference evidence="1" key="1">
    <citation type="submission" date="2014-09" db="EMBL/GenBank/DDBJ databases">
        <authorList>
            <person name="Magalhaes I.L.F."/>
            <person name="Oliveira U."/>
            <person name="Santos F.R."/>
            <person name="Vidigal T.H.D.A."/>
            <person name="Brescovit A.D."/>
            <person name="Santos A.J."/>
        </authorList>
    </citation>
    <scope>NUCLEOTIDE SEQUENCE</scope>
    <source>
        <tissue evidence="1">Shoot tissue taken approximately 20 cm above the soil surface</tissue>
    </source>
</reference>
<protein>
    <submittedName>
        <fullName evidence="1">Uncharacterized protein</fullName>
    </submittedName>
</protein>
<evidence type="ECO:0000313" key="1">
    <source>
        <dbReference type="EMBL" id="JAE25976.1"/>
    </source>
</evidence>
<dbReference type="EMBL" id="GBRH01171920">
    <property type="protein sequence ID" value="JAE25976.1"/>
    <property type="molecule type" value="Transcribed_RNA"/>
</dbReference>
<sequence length="9" mass="1068">MEHRLTANP</sequence>
<reference evidence="1" key="2">
    <citation type="journal article" date="2015" name="Data Brief">
        <title>Shoot transcriptome of the giant reed, Arundo donax.</title>
        <authorList>
            <person name="Barrero R.A."/>
            <person name="Guerrero F.D."/>
            <person name="Moolhuijzen P."/>
            <person name="Goolsby J.A."/>
            <person name="Tidwell J."/>
            <person name="Bellgard S.E."/>
            <person name="Bellgard M.I."/>
        </authorList>
    </citation>
    <scope>NUCLEOTIDE SEQUENCE</scope>
    <source>
        <tissue evidence="1">Shoot tissue taken approximately 20 cm above the soil surface</tissue>
    </source>
</reference>